<name>A0A6A6YE08_9PEZI</name>
<evidence type="ECO:0000313" key="3">
    <source>
        <dbReference type="RefSeq" id="XP_033573793.1"/>
    </source>
</evidence>
<reference evidence="1 3" key="1">
    <citation type="journal article" date="2020" name="Stud. Mycol.">
        <title>101 Dothideomycetes genomes: a test case for predicting lifestyles and emergence of pathogens.</title>
        <authorList>
            <person name="Haridas S."/>
            <person name="Albert R."/>
            <person name="Binder M."/>
            <person name="Bloem J."/>
            <person name="Labutti K."/>
            <person name="Salamov A."/>
            <person name="Andreopoulos B."/>
            <person name="Baker S."/>
            <person name="Barry K."/>
            <person name="Bills G."/>
            <person name="Bluhm B."/>
            <person name="Cannon C."/>
            <person name="Castanera R."/>
            <person name="Culley D."/>
            <person name="Daum C."/>
            <person name="Ezra D."/>
            <person name="Gonzalez J."/>
            <person name="Henrissat B."/>
            <person name="Kuo A."/>
            <person name="Liang C."/>
            <person name="Lipzen A."/>
            <person name="Lutzoni F."/>
            <person name="Magnuson J."/>
            <person name="Mondo S."/>
            <person name="Nolan M."/>
            <person name="Ohm R."/>
            <person name="Pangilinan J."/>
            <person name="Park H.-J."/>
            <person name="Ramirez L."/>
            <person name="Alfaro M."/>
            <person name="Sun H."/>
            <person name="Tritt A."/>
            <person name="Yoshinaga Y."/>
            <person name="Zwiers L.-H."/>
            <person name="Turgeon B."/>
            <person name="Goodwin S."/>
            <person name="Spatafora J."/>
            <person name="Crous P."/>
            <person name="Grigoriev I."/>
        </authorList>
    </citation>
    <scope>NUCLEOTIDE SEQUENCE</scope>
    <source>
        <strain evidence="1 3">CBS 304.34</strain>
    </source>
</reference>
<dbReference type="EMBL" id="MU003706">
    <property type="protein sequence ID" value="KAF2806829.1"/>
    <property type="molecule type" value="Genomic_DNA"/>
</dbReference>
<dbReference type="RefSeq" id="XP_033573793.1">
    <property type="nucleotide sequence ID" value="XM_033720582.1"/>
</dbReference>
<dbReference type="Proteomes" id="UP000504636">
    <property type="component" value="Unplaced"/>
</dbReference>
<sequence>MLLRTSVHASQLDKVHLLFATIATVATVAAVVTGATCNPCSIQLYSHSLAPQYNSCFPH</sequence>
<protein>
    <submittedName>
        <fullName evidence="1 3">Uncharacterized protein</fullName>
    </submittedName>
</protein>
<dbReference type="GeneID" id="54461475"/>
<keyword evidence="2" id="KW-1185">Reference proteome</keyword>
<accession>A0A6A6YE08</accession>
<dbReference type="AlphaFoldDB" id="A0A6A6YE08"/>
<evidence type="ECO:0000313" key="2">
    <source>
        <dbReference type="Proteomes" id="UP000504636"/>
    </source>
</evidence>
<reference evidence="3" key="2">
    <citation type="submission" date="2020-04" db="EMBL/GenBank/DDBJ databases">
        <authorList>
            <consortium name="NCBI Genome Project"/>
        </authorList>
    </citation>
    <scope>NUCLEOTIDE SEQUENCE</scope>
    <source>
        <strain evidence="3">CBS 304.34</strain>
    </source>
</reference>
<reference evidence="3" key="3">
    <citation type="submission" date="2025-04" db="UniProtKB">
        <authorList>
            <consortium name="RefSeq"/>
        </authorList>
    </citation>
    <scope>IDENTIFICATION</scope>
    <source>
        <strain evidence="3">CBS 304.34</strain>
    </source>
</reference>
<evidence type="ECO:0000313" key="1">
    <source>
        <dbReference type="EMBL" id="KAF2806829.1"/>
    </source>
</evidence>
<proteinExistence type="predicted"/>
<organism evidence="1">
    <name type="scientific">Mytilinidion resinicola</name>
    <dbReference type="NCBI Taxonomy" id="574789"/>
    <lineage>
        <taxon>Eukaryota</taxon>
        <taxon>Fungi</taxon>
        <taxon>Dikarya</taxon>
        <taxon>Ascomycota</taxon>
        <taxon>Pezizomycotina</taxon>
        <taxon>Dothideomycetes</taxon>
        <taxon>Pleosporomycetidae</taxon>
        <taxon>Mytilinidiales</taxon>
        <taxon>Mytilinidiaceae</taxon>
        <taxon>Mytilinidion</taxon>
    </lineage>
</organism>
<gene>
    <name evidence="1 3" type="ORF">BDZ99DRAFT_465603</name>
</gene>